<protein>
    <recommendedName>
        <fullName evidence="10">Dynein light chain roadblock</fullName>
    </recommendedName>
</protein>
<accession>A0A8I6RGW0</accession>
<dbReference type="GO" id="GO:0005874">
    <property type="term" value="C:microtubule"/>
    <property type="evidence" value="ECO:0007669"/>
    <property type="project" value="UniProtKB-UniRule"/>
</dbReference>
<dbReference type="GO" id="GO:0005737">
    <property type="term" value="C:cytoplasm"/>
    <property type="evidence" value="ECO:0007669"/>
    <property type="project" value="UniProtKB-UniRule"/>
</dbReference>
<evidence type="ECO:0000256" key="6">
    <source>
        <dbReference type="ARBA" id="ARBA00023017"/>
    </source>
</evidence>
<evidence type="ECO:0000256" key="3">
    <source>
        <dbReference type="ARBA" id="ARBA00022448"/>
    </source>
</evidence>
<evidence type="ECO:0000313" key="12">
    <source>
        <dbReference type="EnsemblMetazoa" id="XP_014246023.1"/>
    </source>
</evidence>
<dbReference type="InterPro" id="IPR004942">
    <property type="entry name" value="Roadblock/LAMTOR2_dom"/>
</dbReference>
<dbReference type="GO" id="GO:0005868">
    <property type="term" value="C:cytoplasmic dynein complex"/>
    <property type="evidence" value="ECO:0007669"/>
    <property type="project" value="UniProtKB-UniRule"/>
</dbReference>
<keyword evidence="8 10" id="KW-0206">Cytoskeleton</keyword>
<dbReference type="Gene3D" id="3.30.450.30">
    <property type="entry name" value="Dynein light chain 2a, cytoplasmic"/>
    <property type="match status" value="1"/>
</dbReference>
<dbReference type="OrthoDB" id="9985637at2759"/>
<dbReference type="SUPFAM" id="SSF103196">
    <property type="entry name" value="Roadblock/LC7 domain"/>
    <property type="match status" value="1"/>
</dbReference>
<evidence type="ECO:0000256" key="1">
    <source>
        <dbReference type="ARBA" id="ARBA00004245"/>
    </source>
</evidence>
<evidence type="ECO:0000259" key="11">
    <source>
        <dbReference type="SMART" id="SM00960"/>
    </source>
</evidence>
<dbReference type="SMART" id="SM00960">
    <property type="entry name" value="Robl_LC7"/>
    <property type="match status" value="1"/>
</dbReference>
<dbReference type="PIRSF" id="PIRSF009998">
    <property type="entry name" value="DLC7"/>
    <property type="match status" value="1"/>
</dbReference>
<dbReference type="OMA" id="EYMLITI"/>
<keyword evidence="3 10" id="KW-0813">Transport</keyword>
<keyword evidence="13" id="KW-1185">Reference proteome</keyword>
<dbReference type="Pfam" id="PF03259">
    <property type="entry name" value="Robl_LC7"/>
    <property type="match status" value="1"/>
</dbReference>
<evidence type="ECO:0000256" key="5">
    <source>
        <dbReference type="ARBA" id="ARBA00022701"/>
    </source>
</evidence>
<gene>
    <name evidence="12" type="primary">106664627</name>
</gene>
<dbReference type="GO" id="GO:0045505">
    <property type="term" value="F:dynein intermediate chain binding"/>
    <property type="evidence" value="ECO:0007669"/>
    <property type="project" value="UniProtKB-UniRule"/>
</dbReference>
<dbReference type="AlphaFoldDB" id="A0A8I6RGW0"/>
<sequence length="114" mass="12759">MSSELDDTLKKVQMHKGVIGLIVINGEGVPIRSTLDTNVTVQYAALITHLCDKARSAVRDLDPNNDLTFLRLRSRKQEILVAPEKSYVLIVIQVQDVPKVKTEEEAQAEEEALF</sequence>
<comment type="similarity">
    <text evidence="2 10">Belongs to the GAMAD family.</text>
</comment>
<name>A0A8I6RGW0_CIMLE</name>
<dbReference type="KEGG" id="clec:106664627"/>
<dbReference type="Proteomes" id="UP000494040">
    <property type="component" value="Unassembled WGS sequence"/>
</dbReference>
<reference evidence="12" key="1">
    <citation type="submission" date="2022-01" db="UniProtKB">
        <authorList>
            <consortium name="EnsemblMetazoa"/>
        </authorList>
    </citation>
    <scope>IDENTIFICATION</scope>
</reference>
<proteinExistence type="inferred from homology"/>
<evidence type="ECO:0000256" key="7">
    <source>
        <dbReference type="ARBA" id="ARBA00023175"/>
    </source>
</evidence>
<evidence type="ECO:0000256" key="9">
    <source>
        <dbReference type="ARBA" id="ARBA00025362"/>
    </source>
</evidence>
<keyword evidence="5 10" id="KW-0493">Microtubule</keyword>
<dbReference type="InterPro" id="IPR016561">
    <property type="entry name" value="DYNLRB1/2"/>
</dbReference>
<organism evidence="12 13">
    <name type="scientific">Cimex lectularius</name>
    <name type="common">Bed bug</name>
    <name type="synonym">Acanthia lectularia</name>
    <dbReference type="NCBI Taxonomy" id="79782"/>
    <lineage>
        <taxon>Eukaryota</taxon>
        <taxon>Metazoa</taxon>
        <taxon>Ecdysozoa</taxon>
        <taxon>Arthropoda</taxon>
        <taxon>Hexapoda</taxon>
        <taxon>Insecta</taxon>
        <taxon>Pterygota</taxon>
        <taxon>Neoptera</taxon>
        <taxon>Paraneoptera</taxon>
        <taxon>Hemiptera</taxon>
        <taxon>Heteroptera</taxon>
        <taxon>Panheteroptera</taxon>
        <taxon>Cimicomorpha</taxon>
        <taxon>Cimicidae</taxon>
        <taxon>Cimex</taxon>
    </lineage>
</organism>
<dbReference type="PANTHER" id="PTHR10779">
    <property type="entry name" value="DYNEIN LIGHT CHAIN ROADBLOCK"/>
    <property type="match status" value="1"/>
</dbReference>
<evidence type="ECO:0000256" key="2">
    <source>
        <dbReference type="ARBA" id="ARBA00007191"/>
    </source>
</evidence>
<keyword evidence="6 10" id="KW-0243">Dynein</keyword>
<dbReference type="GO" id="GO:0007018">
    <property type="term" value="P:microtubule-based movement"/>
    <property type="evidence" value="ECO:0007669"/>
    <property type="project" value="UniProtKB-UniRule"/>
</dbReference>
<feature type="domain" description="Roadblock/LAMTOR2" evidence="11">
    <location>
        <begin position="5"/>
        <end position="93"/>
    </location>
</feature>
<keyword evidence="4 10" id="KW-0963">Cytoplasm</keyword>
<evidence type="ECO:0000256" key="4">
    <source>
        <dbReference type="ARBA" id="ARBA00022490"/>
    </source>
</evidence>
<dbReference type="EnsemblMetazoa" id="XM_014390537.1">
    <property type="protein sequence ID" value="XP_014246023.1"/>
    <property type="gene ID" value="LOC106664627"/>
</dbReference>
<comment type="function">
    <text evidence="9">Acts as one of several non-catalytic accessory components of the cytoplasmic dynein 1 complex that are thought to be involved in linking dynein to cargos and to adapter proteins that regulate dynein function. Cytoplasmic dynein 1 acts as a motor for the intracellular retrograde motility of vesicles and organelles along microtubules.</text>
</comment>
<comment type="subcellular location">
    <subcellularLocation>
        <location evidence="1 10">Cytoplasm</location>
        <location evidence="1 10">Cytoskeleton</location>
    </subcellularLocation>
</comment>
<keyword evidence="7 10" id="KW-0505">Motor protein</keyword>
<evidence type="ECO:0000313" key="13">
    <source>
        <dbReference type="Proteomes" id="UP000494040"/>
    </source>
</evidence>
<evidence type="ECO:0000256" key="10">
    <source>
        <dbReference type="PIRNR" id="PIRNR009998"/>
    </source>
</evidence>
<dbReference type="FunFam" id="3.30.450.30:FF:000009">
    <property type="entry name" value="Dynein light chain roadblock"/>
    <property type="match status" value="1"/>
</dbReference>
<evidence type="ECO:0000256" key="8">
    <source>
        <dbReference type="ARBA" id="ARBA00023212"/>
    </source>
</evidence>